<dbReference type="PANTHER" id="PTHR23407:SF1">
    <property type="entry name" value="5-FORMYLTETRAHYDROFOLATE CYCLO-LIGASE"/>
    <property type="match status" value="1"/>
</dbReference>
<keyword evidence="5" id="KW-0460">Magnesium</keyword>
<dbReference type="KEGG" id="grc:GI584_13165"/>
<keyword evidence="5" id="KW-0479">Metal-binding</keyword>
<dbReference type="Gene3D" id="3.40.50.10420">
    <property type="entry name" value="NagB/RpiA/CoA transferase-like"/>
    <property type="match status" value="1"/>
</dbReference>
<dbReference type="GO" id="GO:0035999">
    <property type="term" value="P:tetrahydrofolate interconversion"/>
    <property type="evidence" value="ECO:0007669"/>
    <property type="project" value="TreeGrafter"/>
</dbReference>
<reference evidence="6 7" key="1">
    <citation type="submission" date="2019-11" db="EMBL/GenBank/DDBJ databases">
        <title>Gracilibacillus salitolerans sp. nov., a moderate halophile isolated from a saline soil in northwest China.</title>
        <authorList>
            <person name="Gan L."/>
        </authorList>
    </citation>
    <scope>NUCLEOTIDE SEQUENCE [LARGE SCALE GENOMIC DNA]</scope>
    <source>
        <strain evidence="6 7">SCU50</strain>
    </source>
</reference>
<name>A0A5Q2TLH8_9BACI</name>
<dbReference type="RefSeq" id="WP_153791499.1">
    <property type="nucleotide sequence ID" value="NZ_CP045915.1"/>
</dbReference>
<dbReference type="GO" id="GO:0005524">
    <property type="term" value="F:ATP binding"/>
    <property type="evidence" value="ECO:0007669"/>
    <property type="project" value="UniProtKB-KW"/>
</dbReference>
<dbReference type="EC" id="6.3.3.2" evidence="5"/>
<dbReference type="Proteomes" id="UP000339690">
    <property type="component" value="Chromosome"/>
</dbReference>
<comment type="catalytic activity">
    <reaction evidence="5">
        <text>(6S)-5-formyl-5,6,7,8-tetrahydrofolate + ATP = (6R)-5,10-methenyltetrahydrofolate + ADP + phosphate</text>
        <dbReference type="Rhea" id="RHEA:10488"/>
        <dbReference type="ChEBI" id="CHEBI:30616"/>
        <dbReference type="ChEBI" id="CHEBI:43474"/>
        <dbReference type="ChEBI" id="CHEBI:57455"/>
        <dbReference type="ChEBI" id="CHEBI:57457"/>
        <dbReference type="ChEBI" id="CHEBI:456216"/>
        <dbReference type="EC" id="6.3.3.2"/>
    </reaction>
</comment>
<feature type="binding site" evidence="4">
    <location>
        <position position="57"/>
    </location>
    <ligand>
        <name>substrate</name>
    </ligand>
</feature>
<evidence type="ECO:0000256" key="2">
    <source>
        <dbReference type="ARBA" id="ARBA00022741"/>
    </source>
</evidence>
<keyword evidence="3 4" id="KW-0067">ATP-binding</keyword>
<dbReference type="GO" id="GO:0030272">
    <property type="term" value="F:5-formyltetrahydrofolate cyclo-ligase activity"/>
    <property type="evidence" value="ECO:0007669"/>
    <property type="project" value="UniProtKB-EC"/>
</dbReference>
<dbReference type="AlphaFoldDB" id="A0A5Q2TLH8"/>
<evidence type="ECO:0000256" key="5">
    <source>
        <dbReference type="RuleBase" id="RU361279"/>
    </source>
</evidence>
<evidence type="ECO:0000313" key="6">
    <source>
        <dbReference type="EMBL" id="QGH34932.1"/>
    </source>
</evidence>
<dbReference type="PIRSF" id="PIRSF006806">
    <property type="entry name" value="FTHF_cligase"/>
    <property type="match status" value="1"/>
</dbReference>
<keyword evidence="7" id="KW-1185">Reference proteome</keyword>
<dbReference type="GO" id="GO:0009396">
    <property type="term" value="P:folic acid-containing compound biosynthetic process"/>
    <property type="evidence" value="ECO:0007669"/>
    <property type="project" value="TreeGrafter"/>
</dbReference>
<dbReference type="EMBL" id="CP045915">
    <property type="protein sequence ID" value="QGH34932.1"/>
    <property type="molecule type" value="Genomic_DNA"/>
</dbReference>
<dbReference type="GO" id="GO:0046872">
    <property type="term" value="F:metal ion binding"/>
    <property type="evidence" value="ECO:0007669"/>
    <property type="project" value="UniProtKB-KW"/>
</dbReference>
<evidence type="ECO:0000313" key="7">
    <source>
        <dbReference type="Proteomes" id="UP000339690"/>
    </source>
</evidence>
<sequence length="192" mass="22501">MEKLPFIKEQQRKNTLRQWQQLMNRELIEHAIQTKLLQTDTWRQAQTIGVTISKGLEWDTEYLIHKAWQQEKRIVIPKCNPKDSSMAFYQYQAGDQLENVWADIWEPSISNALFVEKKQIDLMIVPGVVFNKKGFRIGYGGGFYDRFLQNYTGITLSLAADFQIVETIMLEKHDKPVDILISNFGKIYCKHT</sequence>
<dbReference type="InterPro" id="IPR002698">
    <property type="entry name" value="FTHF_cligase"/>
</dbReference>
<dbReference type="Pfam" id="PF01812">
    <property type="entry name" value="5-FTHF_cyc-lig"/>
    <property type="match status" value="1"/>
</dbReference>
<organism evidence="6 7">
    <name type="scientific">Gracilibacillus salitolerans</name>
    <dbReference type="NCBI Taxonomy" id="2663022"/>
    <lineage>
        <taxon>Bacteria</taxon>
        <taxon>Bacillati</taxon>
        <taxon>Bacillota</taxon>
        <taxon>Bacilli</taxon>
        <taxon>Bacillales</taxon>
        <taxon>Bacillaceae</taxon>
        <taxon>Gracilibacillus</taxon>
    </lineage>
</organism>
<keyword evidence="6" id="KW-0436">Ligase</keyword>
<evidence type="ECO:0000256" key="1">
    <source>
        <dbReference type="ARBA" id="ARBA00010638"/>
    </source>
</evidence>
<evidence type="ECO:0000256" key="4">
    <source>
        <dbReference type="PIRSR" id="PIRSR006806-1"/>
    </source>
</evidence>
<keyword evidence="2 4" id="KW-0547">Nucleotide-binding</keyword>
<feature type="binding site" evidence="4">
    <location>
        <position position="52"/>
    </location>
    <ligand>
        <name>substrate</name>
    </ligand>
</feature>
<feature type="binding site" evidence="4">
    <location>
        <begin position="136"/>
        <end position="144"/>
    </location>
    <ligand>
        <name>ATP</name>
        <dbReference type="ChEBI" id="CHEBI:30616"/>
    </ligand>
</feature>
<evidence type="ECO:0000256" key="3">
    <source>
        <dbReference type="ARBA" id="ARBA00022840"/>
    </source>
</evidence>
<comment type="cofactor">
    <cofactor evidence="5">
        <name>Mg(2+)</name>
        <dbReference type="ChEBI" id="CHEBI:18420"/>
    </cofactor>
</comment>
<gene>
    <name evidence="6" type="ORF">GI584_13165</name>
</gene>
<proteinExistence type="inferred from homology"/>
<dbReference type="SUPFAM" id="SSF100950">
    <property type="entry name" value="NagB/RpiA/CoA transferase-like"/>
    <property type="match status" value="1"/>
</dbReference>
<dbReference type="NCBIfam" id="TIGR02727">
    <property type="entry name" value="MTHFS_bact"/>
    <property type="match status" value="1"/>
</dbReference>
<dbReference type="PANTHER" id="PTHR23407">
    <property type="entry name" value="ATPASE INHIBITOR/5-FORMYLTETRAHYDROFOLATE CYCLO-LIGASE"/>
    <property type="match status" value="1"/>
</dbReference>
<dbReference type="InterPro" id="IPR024185">
    <property type="entry name" value="FTHF_cligase-like_sf"/>
</dbReference>
<dbReference type="InterPro" id="IPR037171">
    <property type="entry name" value="NagB/RpiA_transferase-like"/>
</dbReference>
<comment type="similarity">
    <text evidence="1 5">Belongs to the 5-formyltetrahydrofolate cyclo-ligase family.</text>
</comment>
<protein>
    <recommendedName>
        <fullName evidence="5">5-formyltetrahydrofolate cyclo-ligase</fullName>
        <ecNumber evidence="5">6.3.3.2</ecNumber>
    </recommendedName>
</protein>
<accession>A0A5Q2TLH8</accession>